<evidence type="ECO:0000256" key="1">
    <source>
        <dbReference type="SAM" id="Phobius"/>
    </source>
</evidence>
<feature type="transmembrane region" description="Helical" evidence="1">
    <location>
        <begin position="57"/>
        <end position="76"/>
    </location>
</feature>
<comment type="caution">
    <text evidence="2">The sequence shown here is derived from an EMBL/GenBank/DDBJ whole genome shotgun (WGS) entry which is preliminary data.</text>
</comment>
<feature type="transmembrane region" description="Helical" evidence="1">
    <location>
        <begin position="20"/>
        <end position="37"/>
    </location>
</feature>
<sequence length="77" mass="8479">MQAGNLDLFQSPFILEVLKFVILLILFFYAIFALLIARQVDLMSKTLITPVSPVVKAISIIHGGFAVGFIILVFGLL</sequence>
<dbReference type="AlphaFoldDB" id="A0A1F5KBY0"/>
<proteinExistence type="predicted"/>
<keyword evidence="1" id="KW-1133">Transmembrane helix</keyword>
<accession>A0A1F5KBY0</accession>
<evidence type="ECO:0000313" key="3">
    <source>
        <dbReference type="Proteomes" id="UP000176527"/>
    </source>
</evidence>
<reference evidence="2 3" key="1">
    <citation type="journal article" date="2016" name="Nat. Commun.">
        <title>Thousands of microbial genomes shed light on interconnected biogeochemical processes in an aquifer system.</title>
        <authorList>
            <person name="Anantharaman K."/>
            <person name="Brown C.T."/>
            <person name="Hug L.A."/>
            <person name="Sharon I."/>
            <person name="Castelle C.J."/>
            <person name="Probst A.J."/>
            <person name="Thomas B.C."/>
            <person name="Singh A."/>
            <person name="Wilkins M.J."/>
            <person name="Karaoz U."/>
            <person name="Brodie E.L."/>
            <person name="Williams K.H."/>
            <person name="Hubbard S.S."/>
            <person name="Banfield J.F."/>
        </authorList>
    </citation>
    <scope>NUCLEOTIDE SEQUENCE [LARGE SCALE GENOMIC DNA]</scope>
</reference>
<dbReference type="EMBL" id="MFDE01000020">
    <property type="protein sequence ID" value="OGE38453.1"/>
    <property type="molecule type" value="Genomic_DNA"/>
</dbReference>
<dbReference type="Proteomes" id="UP000176527">
    <property type="component" value="Unassembled WGS sequence"/>
</dbReference>
<organism evidence="2 3">
    <name type="scientific">Candidatus Daviesbacteria bacterium RIFCSPHIGHO2_12_FULL_37_11</name>
    <dbReference type="NCBI Taxonomy" id="1797777"/>
    <lineage>
        <taxon>Bacteria</taxon>
        <taxon>Candidatus Daviesiibacteriota</taxon>
    </lineage>
</organism>
<evidence type="ECO:0000313" key="2">
    <source>
        <dbReference type="EMBL" id="OGE38453.1"/>
    </source>
</evidence>
<dbReference type="InterPro" id="IPR043716">
    <property type="entry name" value="DUF5657"/>
</dbReference>
<keyword evidence="1" id="KW-0472">Membrane</keyword>
<name>A0A1F5KBY0_9BACT</name>
<dbReference type="Pfam" id="PF18901">
    <property type="entry name" value="DUF5657"/>
    <property type="match status" value="1"/>
</dbReference>
<keyword evidence="1" id="KW-0812">Transmembrane</keyword>
<protein>
    <submittedName>
        <fullName evidence="2">Uncharacterized protein</fullName>
    </submittedName>
</protein>
<gene>
    <name evidence="2" type="ORF">A3F00_00505</name>
</gene>